<gene>
    <name evidence="4" type="ORF">CFRA_09360</name>
</gene>
<dbReference type="InterPro" id="IPR058323">
    <property type="entry name" value="DUF8010"/>
</dbReference>
<proteinExistence type="predicted"/>
<feature type="region of interest" description="Disordered" evidence="1">
    <location>
        <begin position="163"/>
        <end position="192"/>
    </location>
</feature>
<organism evidence="4 5">
    <name type="scientific">Corynebacterium frankenforstense DSM 45800</name>
    <dbReference type="NCBI Taxonomy" id="1437875"/>
    <lineage>
        <taxon>Bacteria</taxon>
        <taxon>Bacillati</taxon>
        <taxon>Actinomycetota</taxon>
        <taxon>Actinomycetes</taxon>
        <taxon>Mycobacteriales</taxon>
        <taxon>Corynebacteriaceae</taxon>
        <taxon>Corynebacterium</taxon>
    </lineage>
</organism>
<evidence type="ECO:0000313" key="4">
    <source>
        <dbReference type="EMBL" id="APT89424.1"/>
    </source>
</evidence>
<reference evidence="4 5" key="1">
    <citation type="submission" date="2014-08" db="EMBL/GenBank/DDBJ databases">
        <title>Complete genome sequence of Corynebacterium frankenforstense ST18(T) (=DSM 45800(T)), isolated from raw cow milk.</title>
        <authorList>
            <person name="Ruckert C."/>
            <person name="Albersmeier A."/>
            <person name="Winkler A."/>
            <person name="Lipski A."/>
            <person name="Kalinowski J."/>
        </authorList>
    </citation>
    <scope>NUCLEOTIDE SEQUENCE [LARGE SCALE GENOMIC DNA]</scope>
    <source>
        <strain evidence="4 5">ST18</strain>
    </source>
</reference>
<dbReference type="KEGG" id="cfk:CFRA_09360"/>
<evidence type="ECO:0000313" key="5">
    <source>
        <dbReference type="Proteomes" id="UP000185434"/>
    </source>
</evidence>
<dbReference type="RefSeq" id="WP_075664415.1">
    <property type="nucleotide sequence ID" value="NZ_CP009247.1"/>
</dbReference>
<sequence length="271" mass="27892">MTGANGGWTEEFLEISDGASGLQALVSRAVGLDAAALARLQQRGEFVEVFVTTPFDVVASRRVRGTASRDGAVVSARRLLDELVVYNSAEPSSRHLALGSPRDPSWPGALPPAQGFKEIDRVPVDVVRTLADKGQSLARQFSGPLGPPRSLLDQTVLEVSSAAADGRGASTATGTSGTSGAAGTSAAGGADAGTGTGANDAASDGAASDAAVEKVEIPMRMIFTCTSLGLIPGFAAATEIPRHLRVAKLGRWVRVDAPFGTVYRSTRLSLF</sequence>
<dbReference type="InterPro" id="IPR058498">
    <property type="entry name" value="DUF8185"/>
</dbReference>
<feature type="domain" description="DUF8185" evidence="3">
    <location>
        <begin position="111"/>
        <end position="163"/>
    </location>
</feature>
<dbReference type="Pfam" id="PF26035">
    <property type="entry name" value="DUF8010"/>
    <property type="match status" value="1"/>
</dbReference>
<feature type="domain" description="DUF8010" evidence="2">
    <location>
        <begin position="18"/>
        <end position="107"/>
    </location>
</feature>
<dbReference type="AlphaFoldDB" id="A0A1L7CU84"/>
<dbReference type="Proteomes" id="UP000185434">
    <property type="component" value="Chromosome"/>
</dbReference>
<evidence type="ECO:0000259" key="3">
    <source>
        <dbReference type="Pfam" id="PF26572"/>
    </source>
</evidence>
<keyword evidence="5" id="KW-1185">Reference proteome</keyword>
<name>A0A1L7CU84_9CORY</name>
<dbReference type="OrthoDB" id="5178111at2"/>
<evidence type="ECO:0000256" key="1">
    <source>
        <dbReference type="SAM" id="MobiDB-lite"/>
    </source>
</evidence>
<dbReference type="STRING" id="1437875.CFRA_09360"/>
<evidence type="ECO:0000259" key="2">
    <source>
        <dbReference type="Pfam" id="PF26035"/>
    </source>
</evidence>
<protein>
    <submittedName>
        <fullName evidence="4">Uncharacterized protein</fullName>
    </submittedName>
</protein>
<dbReference type="EMBL" id="CP009247">
    <property type="protein sequence ID" value="APT89424.1"/>
    <property type="molecule type" value="Genomic_DNA"/>
</dbReference>
<accession>A0A1L7CU84</accession>
<feature type="domain" description="DUF8185" evidence="3">
    <location>
        <begin position="205"/>
        <end position="267"/>
    </location>
</feature>
<feature type="compositionally biased region" description="Low complexity" evidence="1">
    <location>
        <begin position="163"/>
        <end position="189"/>
    </location>
</feature>
<dbReference type="Pfam" id="PF26572">
    <property type="entry name" value="DUF8185"/>
    <property type="match status" value="2"/>
</dbReference>